<gene>
    <name evidence="1" type="ORF">GCK72_005157</name>
</gene>
<proteinExistence type="predicted"/>
<evidence type="ECO:0000313" key="1">
    <source>
        <dbReference type="EMBL" id="KAF1765205.1"/>
    </source>
</evidence>
<protein>
    <submittedName>
        <fullName evidence="1">Uncharacterized protein</fullName>
    </submittedName>
</protein>
<dbReference type="RefSeq" id="XP_003117236.2">
    <property type="nucleotide sequence ID" value="XM_003117188.2"/>
</dbReference>
<comment type="caution">
    <text evidence="1">The sequence shown here is derived from an EMBL/GenBank/DDBJ whole genome shotgun (WGS) entry which is preliminary data.</text>
</comment>
<dbReference type="AlphaFoldDB" id="A0A6A5HD34"/>
<reference evidence="1 2" key="1">
    <citation type="submission" date="2019-12" db="EMBL/GenBank/DDBJ databases">
        <title>Chromosome-level assembly of the Caenorhabditis remanei genome.</title>
        <authorList>
            <person name="Teterina A.A."/>
            <person name="Willis J.H."/>
            <person name="Phillips P.C."/>
        </authorList>
    </citation>
    <scope>NUCLEOTIDE SEQUENCE [LARGE SCALE GENOMIC DNA]</scope>
    <source>
        <strain evidence="1 2">PX506</strain>
        <tissue evidence="1">Whole organism</tissue>
    </source>
</reference>
<name>A0A6A5HD34_CAERE</name>
<dbReference type="Proteomes" id="UP000483820">
    <property type="component" value="Chromosome II"/>
</dbReference>
<dbReference type="CTD" id="9821726"/>
<organism evidence="1 2">
    <name type="scientific">Caenorhabditis remanei</name>
    <name type="common">Caenorhabditis vulgaris</name>
    <dbReference type="NCBI Taxonomy" id="31234"/>
    <lineage>
        <taxon>Eukaryota</taxon>
        <taxon>Metazoa</taxon>
        <taxon>Ecdysozoa</taxon>
        <taxon>Nematoda</taxon>
        <taxon>Chromadorea</taxon>
        <taxon>Rhabditida</taxon>
        <taxon>Rhabditina</taxon>
        <taxon>Rhabditomorpha</taxon>
        <taxon>Rhabditoidea</taxon>
        <taxon>Rhabditidae</taxon>
        <taxon>Peloderinae</taxon>
        <taxon>Caenorhabditis</taxon>
    </lineage>
</organism>
<accession>A0A6A5HD34</accession>
<evidence type="ECO:0000313" key="2">
    <source>
        <dbReference type="Proteomes" id="UP000483820"/>
    </source>
</evidence>
<dbReference type="EMBL" id="WUAV01000002">
    <property type="protein sequence ID" value="KAF1765205.1"/>
    <property type="molecule type" value="Genomic_DNA"/>
</dbReference>
<dbReference type="GeneID" id="9821726"/>
<dbReference type="KEGG" id="crq:GCK72_005157"/>
<sequence length="218" mass="24277">MMSSKVTPLQLLMKPGLIPDFAEIMETSSEINLDDAINNQRRVDTKNEADIFNDLITAIEESLSCDSVNTAVTAETVADSLNAHADPSLNTRISFSTASEISEKEESHDINEPLEDPFYRPSSPLQVWRNNNKITGFEMVCDEKKVAIVDSLECMTRLQQPLEPIYFDPRVYLGVPYFEVFEGIGLSESSSNGDVSTAELGPTSEEFNDWVRAIEEDG</sequence>